<dbReference type="Proteomes" id="UP000288805">
    <property type="component" value="Unassembled WGS sequence"/>
</dbReference>
<accession>A0A438E4K0</accession>
<proteinExistence type="predicted"/>
<sequence length="323" mass="36904">MKLYCDNKVTTNIAHNPAQHDRTKHVEVDCHFIKEKPKAGLICMPYVPTEKQLEDVLTKETKIQEMSRGLVHNLGVGRFLEWGTMNSRGAVGGIVGFFGIIGCWNWLNWKQACSQSLAILRIVRMASGGLLLRCREEHSKEGSLNSDMRRFTKVMEDLELKDLPLLGGAFTWSGGVNNQSNVKARGLRRVPSLFRFENMWLKVEGFKDLLKLWTYTKGTPKTTLKGFMSLLRMPSSVRQRLEQIQRNFPWGGGNLERKPHLVRWKLVCLSKKKEGLGVKCLSTLNEALLCKWNWQFANERKALWNQVIKGKYGEERGDGVLGK</sequence>
<dbReference type="CDD" id="cd09272">
    <property type="entry name" value="RNase_HI_RT_Ty1"/>
    <property type="match status" value="1"/>
</dbReference>
<dbReference type="AlphaFoldDB" id="A0A438E4K0"/>
<dbReference type="PANTHER" id="PTHR33116">
    <property type="entry name" value="REVERSE TRANSCRIPTASE ZINC-BINDING DOMAIN-CONTAINING PROTEIN-RELATED-RELATED"/>
    <property type="match status" value="1"/>
</dbReference>
<evidence type="ECO:0000313" key="2">
    <source>
        <dbReference type="Proteomes" id="UP000288805"/>
    </source>
</evidence>
<dbReference type="EMBL" id="QGNW01001396">
    <property type="protein sequence ID" value="RVW42687.1"/>
    <property type="molecule type" value="Genomic_DNA"/>
</dbReference>
<evidence type="ECO:0000313" key="1">
    <source>
        <dbReference type="EMBL" id="RVW42687.1"/>
    </source>
</evidence>
<gene>
    <name evidence="1" type="primary">VvCHDh000004_189</name>
    <name evidence="1" type="ORF">CK203_103893</name>
</gene>
<dbReference type="PANTHER" id="PTHR33116:SF75">
    <property type="entry name" value="RIBONUCLEASE H PROTEIN"/>
    <property type="match status" value="1"/>
</dbReference>
<comment type="caution">
    <text evidence="1">The sequence shown here is derived from an EMBL/GenBank/DDBJ whole genome shotgun (WGS) entry which is preliminary data.</text>
</comment>
<protein>
    <submittedName>
        <fullName evidence="1">Putative ribonuclease H protein</fullName>
    </submittedName>
</protein>
<organism evidence="1 2">
    <name type="scientific">Vitis vinifera</name>
    <name type="common">Grape</name>
    <dbReference type="NCBI Taxonomy" id="29760"/>
    <lineage>
        <taxon>Eukaryota</taxon>
        <taxon>Viridiplantae</taxon>
        <taxon>Streptophyta</taxon>
        <taxon>Embryophyta</taxon>
        <taxon>Tracheophyta</taxon>
        <taxon>Spermatophyta</taxon>
        <taxon>Magnoliopsida</taxon>
        <taxon>eudicotyledons</taxon>
        <taxon>Gunneridae</taxon>
        <taxon>Pentapetalae</taxon>
        <taxon>rosids</taxon>
        <taxon>Vitales</taxon>
        <taxon>Vitaceae</taxon>
        <taxon>Viteae</taxon>
        <taxon>Vitis</taxon>
    </lineage>
</organism>
<name>A0A438E4K0_VITVI</name>
<reference evidence="1 2" key="1">
    <citation type="journal article" date="2018" name="PLoS Genet.">
        <title>Population sequencing reveals clonal diversity and ancestral inbreeding in the grapevine cultivar Chardonnay.</title>
        <authorList>
            <person name="Roach M.J."/>
            <person name="Johnson D.L."/>
            <person name="Bohlmann J."/>
            <person name="van Vuuren H.J."/>
            <person name="Jones S.J."/>
            <person name="Pretorius I.S."/>
            <person name="Schmidt S.A."/>
            <person name="Borneman A.R."/>
        </authorList>
    </citation>
    <scope>NUCLEOTIDE SEQUENCE [LARGE SCALE GENOMIC DNA]</scope>
    <source>
        <strain evidence="2">cv. Chardonnay</strain>
        <tissue evidence="1">Leaf</tissue>
    </source>
</reference>